<comment type="caution">
    <text evidence="1">The sequence shown here is derived from an EMBL/GenBank/DDBJ whole genome shotgun (WGS) entry which is preliminary data.</text>
</comment>
<evidence type="ECO:0000313" key="1">
    <source>
        <dbReference type="EMBL" id="GGB73371.1"/>
    </source>
</evidence>
<keyword evidence="2" id="KW-1185">Reference proteome</keyword>
<protein>
    <recommendedName>
        <fullName evidence="3">Lipoprotein</fullName>
    </recommendedName>
</protein>
<organism evidence="1 2">
    <name type="scientific">Flavobacterium suaedae</name>
    <dbReference type="NCBI Taxonomy" id="1767027"/>
    <lineage>
        <taxon>Bacteria</taxon>
        <taxon>Pseudomonadati</taxon>
        <taxon>Bacteroidota</taxon>
        <taxon>Flavobacteriia</taxon>
        <taxon>Flavobacteriales</taxon>
        <taxon>Flavobacteriaceae</taxon>
        <taxon>Flavobacterium</taxon>
    </lineage>
</organism>
<proteinExistence type="predicted"/>
<reference evidence="2" key="1">
    <citation type="journal article" date="2019" name="Int. J. Syst. Evol. Microbiol.">
        <title>The Global Catalogue of Microorganisms (GCM) 10K type strain sequencing project: providing services to taxonomists for standard genome sequencing and annotation.</title>
        <authorList>
            <consortium name="The Broad Institute Genomics Platform"/>
            <consortium name="The Broad Institute Genome Sequencing Center for Infectious Disease"/>
            <person name="Wu L."/>
            <person name="Ma J."/>
        </authorList>
    </citation>
    <scope>NUCLEOTIDE SEQUENCE [LARGE SCALE GENOMIC DNA]</scope>
    <source>
        <strain evidence="2">CGMCC 1.15461</strain>
    </source>
</reference>
<dbReference type="Proteomes" id="UP000615760">
    <property type="component" value="Unassembled WGS sequence"/>
</dbReference>
<name>A0ABQ1JRU0_9FLAO</name>
<evidence type="ECO:0000313" key="2">
    <source>
        <dbReference type="Proteomes" id="UP000615760"/>
    </source>
</evidence>
<gene>
    <name evidence="1" type="ORF">GCM10007424_11600</name>
</gene>
<evidence type="ECO:0008006" key="3">
    <source>
        <dbReference type="Google" id="ProtNLM"/>
    </source>
</evidence>
<sequence length="230" mass="26142">MASCQTAKINNTKYNVSPATTELGSIGQATSLFKLKNDFETHSFPLLKNNIRLDIKTMPFNKKLYSIYSKKAESAQIKKQIQYADSIPVKPELVTISILDIRSYLNELNSEYNRNITTYLKDTEDGVVVTGLAVTFPKETLTQIKSADAYYLINEQEKKYTLALFTNGKKTSEIDLKSGTILGYTLGRFCWAIDERHNWYIADIVDNDNGCKGNTESKIKEKERTSLFKM</sequence>
<dbReference type="EMBL" id="BMJE01000003">
    <property type="protein sequence ID" value="GGB73371.1"/>
    <property type="molecule type" value="Genomic_DNA"/>
</dbReference>
<accession>A0ABQ1JRU0</accession>